<dbReference type="AlphaFoldDB" id="A0A1H1RNZ6"/>
<dbReference type="Proteomes" id="UP000199092">
    <property type="component" value="Chromosome I"/>
</dbReference>
<dbReference type="STRING" id="546871.SAMN04488543_1607"/>
<dbReference type="EMBL" id="LT629749">
    <property type="protein sequence ID" value="SDS37373.1"/>
    <property type="molecule type" value="Genomic_DNA"/>
</dbReference>
<dbReference type="CDD" id="cd01392">
    <property type="entry name" value="HTH_LacI"/>
    <property type="match status" value="1"/>
</dbReference>
<reference evidence="5 6" key="1">
    <citation type="submission" date="2016-10" db="EMBL/GenBank/DDBJ databases">
        <authorList>
            <person name="de Groot N.N."/>
        </authorList>
    </citation>
    <scope>NUCLEOTIDE SEQUENCE [LARGE SCALE GENOMIC DNA]</scope>
    <source>
        <strain evidence="5 6">DSM 21741</strain>
    </source>
</reference>
<gene>
    <name evidence="5" type="ORF">SAMN04488543_1607</name>
</gene>
<dbReference type="PANTHER" id="PTHR30146">
    <property type="entry name" value="LACI-RELATED TRANSCRIPTIONAL REPRESSOR"/>
    <property type="match status" value="1"/>
</dbReference>
<protein>
    <submittedName>
        <fullName evidence="5">DNA-binding transcriptional regulator, LacI/PurR family</fullName>
    </submittedName>
</protein>
<dbReference type="InterPro" id="IPR010982">
    <property type="entry name" value="Lambda_DNA-bd_dom_sf"/>
</dbReference>
<dbReference type="GO" id="GO:0000976">
    <property type="term" value="F:transcription cis-regulatory region binding"/>
    <property type="evidence" value="ECO:0007669"/>
    <property type="project" value="TreeGrafter"/>
</dbReference>
<feature type="domain" description="HTH lacI-type" evidence="4">
    <location>
        <begin position="11"/>
        <end position="66"/>
    </location>
</feature>
<evidence type="ECO:0000256" key="1">
    <source>
        <dbReference type="ARBA" id="ARBA00023015"/>
    </source>
</evidence>
<dbReference type="SUPFAM" id="SSF47413">
    <property type="entry name" value="lambda repressor-like DNA-binding domains"/>
    <property type="match status" value="1"/>
</dbReference>
<accession>A0A1H1RNZ6</accession>
<dbReference type="Gene3D" id="3.40.50.2300">
    <property type="match status" value="2"/>
</dbReference>
<dbReference type="OrthoDB" id="59108at2"/>
<dbReference type="Pfam" id="PF00356">
    <property type="entry name" value="LacI"/>
    <property type="match status" value="1"/>
</dbReference>
<keyword evidence="1" id="KW-0805">Transcription regulation</keyword>
<proteinExistence type="predicted"/>
<evidence type="ECO:0000259" key="4">
    <source>
        <dbReference type="PROSITE" id="PS50932"/>
    </source>
</evidence>
<sequence>MAESARPQRRMRLRDVADEVGVSAKTVSNAYRAPGQLTPELRQRILATAARLGYAGPDPVAAGLRRGRVGAIGVLYANQLSYAFDDPNTNALLAGVTAAAETAGVGLLLLPGSVDPVRRATAVTGAVVDGIIASSLAEDDPLLQTVVDRRLPLVVVDQPGPSVLATLTPDAVPWIGIDDRAAAFELAEHLVLLGHRRLGVVSFALRLGTPTGFATLSDQDSATLSVTKNRLAGYRDAAARHGIDWGSVPVSQGVDSTPSEGRRGALAVLGTRPRPTALICLSDRLAEGALAAAAHLGLRVPEDLAVVGFDDAPHLAERLDLTTVRQPSRLKGHHAAEALLALTRGAAADPVPHLETTLVVRGTTGPPPSDR</sequence>
<dbReference type="SUPFAM" id="SSF53822">
    <property type="entry name" value="Periplasmic binding protein-like I"/>
    <property type="match status" value="1"/>
</dbReference>
<dbReference type="GO" id="GO:0003700">
    <property type="term" value="F:DNA-binding transcription factor activity"/>
    <property type="evidence" value="ECO:0007669"/>
    <property type="project" value="TreeGrafter"/>
</dbReference>
<dbReference type="PROSITE" id="PS50932">
    <property type="entry name" value="HTH_LACI_2"/>
    <property type="match status" value="1"/>
</dbReference>
<dbReference type="InterPro" id="IPR046335">
    <property type="entry name" value="LacI/GalR-like_sensor"/>
</dbReference>
<name>A0A1H1RNZ6_9ACTN</name>
<dbReference type="Pfam" id="PF13377">
    <property type="entry name" value="Peripla_BP_3"/>
    <property type="match status" value="1"/>
</dbReference>
<dbReference type="InterPro" id="IPR028082">
    <property type="entry name" value="Peripla_BP_I"/>
</dbReference>
<dbReference type="Gene3D" id="1.10.260.40">
    <property type="entry name" value="lambda repressor-like DNA-binding domains"/>
    <property type="match status" value="1"/>
</dbReference>
<dbReference type="CDD" id="cd06279">
    <property type="entry name" value="PBP1_LacI-like"/>
    <property type="match status" value="1"/>
</dbReference>
<keyword evidence="3" id="KW-0804">Transcription</keyword>
<dbReference type="InterPro" id="IPR000843">
    <property type="entry name" value="HTH_LacI"/>
</dbReference>
<dbReference type="RefSeq" id="WP_091411813.1">
    <property type="nucleotide sequence ID" value="NZ_LT629749.1"/>
</dbReference>
<evidence type="ECO:0000256" key="3">
    <source>
        <dbReference type="ARBA" id="ARBA00023163"/>
    </source>
</evidence>
<organism evidence="5 6">
    <name type="scientific">Friedmanniella luteola</name>
    <dbReference type="NCBI Taxonomy" id="546871"/>
    <lineage>
        <taxon>Bacteria</taxon>
        <taxon>Bacillati</taxon>
        <taxon>Actinomycetota</taxon>
        <taxon>Actinomycetes</taxon>
        <taxon>Propionibacteriales</taxon>
        <taxon>Nocardioidaceae</taxon>
        <taxon>Friedmanniella</taxon>
    </lineage>
</organism>
<keyword evidence="6" id="KW-1185">Reference proteome</keyword>
<evidence type="ECO:0000313" key="5">
    <source>
        <dbReference type="EMBL" id="SDS37373.1"/>
    </source>
</evidence>
<evidence type="ECO:0000256" key="2">
    <source>
        <dbReference type="ARBA" id="ARBA00023125"/>
    </source>
</evidence>
<dbReference type="PANTHER" id="PTHR30146:SF138">
    <property type="entry name" value="TRANSCRIPTIONAL REGULATORY PROTEIN"/>
    <property type="match status" value="1"/>
</dbReference>
<evidence type="ECO:0000313" key="6">
    <source>
        <dbReference type="Proteomes" id="UP000199092"/>
    </source>
</evidence>
<dbReference type="SMART" id="SM00354">
    <property type="entry name" value="HTH_LACI"/>
    <property type="match status" value="1"/>
</dbReference>
<keyword evidence="2 5" id="KW-0238">DNA-binding</keyword>